<proteinExistence type="predicted"/>
<dbReference type="InterPro" id="IPR028098">
    <property type="entry name" value="Glyco_trans_4-like_N"/>
</dbReference>
<evidence type="ECO:0000313" key="4">
    <source>
        <dbReference type="Proteomes" id="UP000625780"/>
    </source>
</evidence>
<evidence type="ECO:0000259" key="1">
    <source>
        <dbReference type="Pfam" id="PF00534"/>
    </source>
</evidence>
<dbReference type="RefSeq" id="WP_188369140.1">
    <property type="nucleotide sequence ID" value="NZ_BMFH01000001.1"/>
</dbReference>
<dbReference type="SUPFAM" id="SSF53756">
    <property type="entry name" value="UDP-Glycosyltransferase/glycogen phosphorylase"/>
    <property type="match status" value="1"/>
</dbReference>
<reference evidence="4" key="1">
    <citation type="journal article" date="2019" name="Int. J. Syst. Evol. Microbiol.">
        <title>The Global Catalogue of Microorganisms (GCM) 10K type strain sequencing project: providing services to taxonomists for standard genome sequencing and annotation.</title>
        <authorList>
            <consortium name="The Broad Institute Genomics Platform"/>
            <consortium name="The Broad Institute Genome Sequencing Center for Infectious Disease"/>
            <person name="Wu L."/>
            <person name="Ma J."/>
        </authorList>
    </citation>
    <scope>NUCLEOTIDE SEQUENCE [LARGE SCALE GENOMIC DNA]</scope>
    <source>
        <strain evidence="4">CGMCC 1.12606</strain>
    </source>
</reference>
<dbReference type="Proteomes" id="UP000625780">
    <property type="component" value="Unassembled WGS sequence"/>
</dbReference>
<feature type="domain" description="Glycosyl transferase family 1" evidence="1">
    <location>
        <begin position="192"/>
        <end position="347"/>
    </location>
</feature>
<dbReference type="Gene3D" id="3.40.50.2000">
    <property type="entry name" value="Glycogen Phosphorylase B"/>
    <property type="match status" value="2"/>
</dbReference>
<protein>
    <submittedName>
        <fullName evidence="3">Glycosyltransferase EpsF</fullName>
    </submittedName>
</protein>
<dbReference type="PANTHER" id="PTHR12526:SF637">
    <property type="entry name" value="GLYCOSYLTRANSFERASE EPSF-RELATED"/>
    <property type="match status" value="1"/>
</dbReference>
<comment type="caution">
    <text evidence="3">The sequence shown here is derived from an EMBL/GenBank/DDBJ whole genome shotgun (WGS) entry which is preliminary data.</text>
</comment>
<evidence type="ECO:0000259" key="2">
    <source>
        <dbReference type="Pfam" id="PF13439"/>
    </source>
</evidence>
<feature type="domain" description="Glycosyltransferase subfamily 4-like N-terminal" evidence="2">
    <location>
        <begin position="15"/>
        <end position="174"/>
    </location>
</feature>
<evidence type="ECO:0000313" key="3">
    <source>
        <dbReference type="EMBL" id="GGD40955.1"/>
    </source>
</evidence>
<dbReference type="EMBL" id="BMFH01000001">
    <property type="protein sequence ID" value="GGD40955.1"/>
    <property type="molecule type" value="Genomic_DNA"/>
</dbReference>
<name>A0ABQ1QT46_9FLAO</name>
<sequence>MKRILQVVGSMNRAGAETMVMNLYRAIDREKFQFDFIYFTKKECAFDKEIISLGGRIFHINEKDSKSPFLRTLQLYKIIKKEGPFHAVHCHQLFSNAFHLMAAYMAGIKMRIAHSHNTSDANSSSILGRIYQRLSKWIINLLGTDFVACGDLAGKYLFYRSREVLLIPNAIDIDKFIFSQEKVATDYFKLPEVDDNTLFITQIGRLMPVKNHKFSIEFADFLKSKNIDFRMLFIGGGELESELKNLVENKGLTSEVAFLGVRSDIDQVLANSDIMIMPSHHEGFPVILVEAQVAGCPSLISNNISPEVDLKLNLIEFCGLDESMDTWLGKMNELTKRPKTDERLIRETMRKEGFDIDVSVKRLERLYEKK</sequence>
<dbReference type="InterPro" id="IPR001296">
    <property type="entry name" value="Glyco_trans_1"/>
</dbReference>
<gene>
    <name evidence="3" type="primary">epsF</name>
    <name evidence="3" type="ORF">GCM10011361_05130</name>
</gene>
<dbReference type="Pfam" id="PF00534">
    <property type="entry name" value="Glycos_transf_1"/>
    <property type="match status" value="1"/>
</dbReference>
<dbReference type="PANTHER" id="PTHR12526">
    <property type="entry name" value="GLYCOSYLTRANSFERASE"/>
    <property type="match status" value="1"/>
</dbReference>
<dbReference type="CDD" id="cd03812">
    <property type="entry name" value="GT4_CapH-like"/>
    <property type="match status" value="1"/>
</dbReference>
<accession>A0ABQ1QT46</accession>
<organism evidence="3 4">
    <name type="scientific">Muriicola marianensis</name>
    <dbReference type="NCBI Taxonomy" id="1324801"/>
    <lineage>
        <taxon>Bacteria</taxon>
        <taxon>Pseudomonadati</taxon>
        <taxon>Bacteroidota</taxon>
        <taxon>Flavobacteriia</taxon>
        <taxon>Flavobacteriales</taxon>
        <taxon>Flavobacteriaceae</taxon>
        <taxon>Muriicola</taxon>
    </lineage>
</organism>
<keyword evidence="4" id="KW-1185">Reference proteome</keyword>
<dbReference type="Pfam" id="PF13439">
    <property type="entry name" value="Glyco_transf_4"/>
    <property type="match status" value="1"/>
</dbReference>